<protein>
    <recommendedName>
        <fullName evidence="1">Methyltransferase type 11 domain-containing protein</fullName>
    </recommendedName>
</protein>
<reference evidence="2 3" key="1">
    <citation type="submission" date="2020-08" db="EMBL/GenBank/DDBJ databases">
        <title>Genome Sequencing of Nocardia wallacei strain FMUON74 and assembly.</title>
        <authorList>
            <person name="Toyokawa M."/>
            <person name="Uesaka K."/>
        </authorList>
    </citation>
    <scope>NUCLEOTIDE SEQUENCE [LARGE SCALE GENOMIC DNA]</scope>
    <source>
        <strain evidence="2 3">FMUON74</strain>
        <plasmid evidence="2 3">pFMUON74</plasmid>
    </source>
</reference>
<proteinExistence type="predicted"/>
<dbReference type="InterPro" id="IPR013216">
    <property type="entry name" value="Methyltransf_11"/>
</dbReference>
<geneLocation type="plasmid" evidence="2 3">
    <name>pFMUON74</name>
</geneLocation>
<gene>
    <name evidence="2" type="ORF">NWFMUON74_71930</name>
</gene>
<dbReference type="SUPFAM" id="SSF53335">
    <property type="entry name" value="S-adenosyl-L-methionine-dependent methyltransferases"/>
    <property type="match status" value="1"/>
</dbReference>
<evidence type="ECO:0000259" key="1">
    <source>
        <dbReference type="Pfam" id="PF08241"/>
    </source>
</evidence>
<dbReference type="GeneID" id="80351559"/>
<dbReference type="PANTHER" id="PTHR42912">
    <property type="entry name" value="METHYLTRANSFERASE"/>
    <property type="match status" value="1"/>
</dbReference>
<accession>A0A7G1KX75</accession>
<dbReference type="Proteomes" id="UP000516173">
    <property type="component" value="Plasmid pFMUON74"/>
</dbReference>
<dbReference type="PANTHER" id="PTHR42912:SF93">
    <property type="entry name" value="N6-ADENOSINE-METHYLTRANSFERASE TMT1A"/>
    <property type="match status" value="1"/>
</dbReference>
<dbReference type="RefSeq" id="WP_232111291.1">
    <property type="nucleotide sequence ID" value="NZ_AP023397.1"/>
</dbReference>
<name>A0A7G1KX75_9NOCA</name>
<feature type="domain" description="Methyltransferase type 11" evidence="1">
    <location>
        <begin position="52"/>
        <end position="142"/>
    </location>
</feature>
<dbReference type="InterPro" id="IPR029063">
    <property type="entry name" value="SAM-dependent_MTases_sf"/>
</dbReference>
<dbReference type="KEGG" id="nwl:NWFMUON74_71930"/>
<dbReference type="InterPro" id="IPR050508">
    <property type="entry name" value="Methyltransf_Superfamily"/>
</dbReference>
<keyword evidence="3" id="KW-1185">Reference proteome</keyword>
<organism evidence="2 3">
    <name type="scientific">Nocardia wallacei</name>
    <dbReference type="NCBI Taxonomy" id="480035"/>
    <lineage>
        <taxon>Bacteria</taxon>
        <taxon>Bacillati</taxon>
        <taxon>Actinomycetota</taxon>
        <taxon>Actinomycetes</taxon>
        <taxon>Mycobacteriales</taxon>
        <taxon>Nocardiaceae</taxon>
        <taxon>Nocardia</taxon>
    </lineage>
</organism>
<sequence length="266" mass="28339">MTAAPTVTSEYSTLTPLQIRLATHRDHSLYPDNPVATVLGALALTGAEDIADIGCGDGRFLAHLATSGHAGRIVGADNSPTMVAAAAAITGVDAYRCDAAALPFLADTFDIVTARHMLYHLPDPHAALTEFARITRPGGRVAVTVNHPGTAAHIREIIEHRAREHGIEPAPELVNTVNSTTLPDIMTRVFGAVDIARFDNALVFTEPTPLIRFATSLFAFCGITEDHPARDEIAAAVAADITDWFATRPGQQFRDPKGYILATATI</sequence>
<dbReference type="EMBL" id="AP023397">
    <property type="protein sequence ID" value="BCK59421.1"/>
    <property type="molecule type" value="Genomic_DNA"/>
</dbReference>
<keyword evidence="2" id="KW-0614">Plasmid</keyword>
<dbReference type="Gene3D" id="3.40.50.150">
    <property type="entry name" value="Vaccinia Virus protein VP39"/>
    <property type="match status" value="1"/>
</dbReference>
<evidence type="ECO:0000313" key="2">
    <source>
        <dbReference type="EMBL" id="BCK59421.1"/>
    </source>
</evidence>
<dbReference type="CDD" id="cd02440">
    <property type="entry name" value="AdoMet_MTases"/>
    <property type="match status" value="1"/>
</dbReference>
<dbReference type="AlphaFoldDB" id="A0A7G1KX75"/>
<dbReference type="GO" id="GO:0008757">
    <property type="term" value="F:S-adenosylmethionine-dependent methyltransferase activity"/>
    <property type="evidence" value="ECO:0007669"/>
    <property type="project" value="InterPro"/>
</dbReference>
<dbReference type="Pfam" id="PF08241">
    <property type="entry name" value="Methyltransf_11"/>
    <property type="match status" value="1"/>
</dbReference>
<evidence type="ECO:0000313" key="3">
    <source>
        <dbReference type="Proteomes" id="UP000516173"/>
    </source>
</evidence>